<evidence type="ECO:0000313" key="2">
    <source>
        <dbReference type="Proteomes" id="UP001281003"/>
    </source>
</evidence>
<sequence>MAVLTLCRLLAARRRVGPVRSFNPVCNPTLSCCPYPRLGTKNERNIELSKLASDVKSDSGRRQKVTMPLLCKRCGFGCHC</sequence>
<organism evidence="1 2">
    <name type="scientific">Sordaria brevicollis</name>
    <dbReference type="NCBI Taxonomy" id="83679"/>
    <lineage>
        <taxon>Eukaryota</taxon>
        <taxon>Fungi</taxon>
        <taxon>Dikarya</taxon>
        <taxon>Ascomycota</taxon>
        <taxon>Pezizomycotina</taxon>
        <taxon>Sordariomycetes</taxon>
        <taxon>Sordariomycetidae</taxon>
        <taxon>Sordariales</taxon>
        <taxon>Sordariaceae</taxon>
        <taxon>Sordaria</taxon>
    </lineage>
</organism>
<accession>A0AAE0PNA4</accession>
<reference evidence="1" key="2">
    <citation type="submission" date="2023-07" db="EMBL/GenBank/DDBJ databases">
        <authorList>
            <consortium name="Lawrence Berkeley National Laboratory"/>
            <person name="Haridas S."/>
            <person name="Hensen N."/>
            <person name="Bonometti L."/>
            <person name="Westerberg I."/>
            <person name="Brannstrom I.O."/>
            <person name="Guillou S."/>
            <person name="Cros-Aarteil S."/>
            <person name="Calhoun S."/>
            <person name="Kuo A."/>
            <person name="Mondo S."/>
            <person name="Pangilinan J."/>
            <person name="Riley R."/>
            <person name="LaButti K."/>
            <person name="Andreopoulos B."/>
            <person name="Lipzen A."/>
            <person name="Chen C."/>
            <person name="Yanf M."/>
            <person name="Daum C."/>
            <person name="Ng V."/>
            <person name="Clum A."/>
            <person name="Steindorff A."/>
            <person name="Ohm R."/>
            <person name="Martin F."/>
            <person name="Silar P."/>
            <person name="Natvig D."/>
            <person name="Lalanne C."/>
            <person name="Gautier V."/>
            <person name="Ament-velasquez S.L."/>
            <person name="Kruys A."/>
            <person name="Hutchinson M.I."/>
            <person name="Powell A.J."/>
            <person name="Barry K."/>
            <person name="Miller A.N."/>
            <person name="Grigoriev I.V."/>
            <person name="Debuchy R."/>
            <person name="Gladieux P."/>
            <person name="Thoren M.H."/>
            <person name="Johannesson H."/>
        </authorList>
    </citation>
    <scope>NUCLEOTIDE SEQUENCE</scope>
    <source>
        <strain evidence="1">FGSC 1904</strain>
    </source>
</reference>
<evidence type="ECO:0000313" key="1">
    <source>
        <dbReference type="EMBL" id="KAK3403186.1"/>
    </source>
</evidence>
<proteinExistence type="predicted"/>
<dbReference type="AlphaFoldDB" id="A0AAE0PNA4"/>
<gene>
    <name evidence="1" type="ORF">B0T20DRAFT_18764</name>
</gene>
<protein>
    <submittedName>
        <fullName evidence="1">Uncharacterized protein</fullName>
    </submittedName>
</protein>
<keyword evidence="2" id="KW-1185">Reference proteome</keyword>
<dbReference type="EMBL" id="JAUTDP010000001">
    <property type="protein sequence ID" value="KAK3403186.1"/>
    <property type="molecule type" value="Genomic_DNA"/>
</dbReference>
<name>A0AAE0PNA4_SORBR</name>
<comment type="caution">
    <text evidence="1">The sequence shown here is derived from an EMBL/GenBank/DDBJ whole genome shotgun (WGS) entry which is preliminary data.</text>
</comment>
<dbReference type="Proteomes" id="UP001281003">
    <property type="component" value="Unassembled WGS sequence"/>
</dbReference>
<reference evidence="1" key="1">
    <citation type="journal article" date="2023" name="Mol. Phylogenet. Evol.">
        <title>Genome-scale phylogeny and comparative genomics of the fungal order Sordariales.</title>
        <authorList>
            <person name="Hensen N."/>
            <person name="Bonometti L."/>
            <person name="Westerberg I."/>
            <person name="Brannstrom I.O."/>
            <person name="Guillou S."/>
            <person name="Cros-Aarteil S."/>
            <person name="Calhoun S."/>
            <person name="Haridas S."/>
            <person name="Kuo A."/>
            <person name="Mondo S."/>
            <person name="Pangilinan J."/>
            <person name="Riley R."/>
            <person name="LaButti K."/>
            <person name="Andreopoulos B."/>
            <person name="Lipzen A."/>
            <person name="Chen C."/>
            <person name="Yan M."/>
            <person name="Daum C."/>
            <person name="Ng V."/>
            <person name="Clum A."/>
            <person name="Steindorff A."/>
            <person name="Ohm R.A."/>
            <person name="Martin F."/>
            <person name="Silar P."/>
            <person name="Natvig D.O."/>
            <person name="Lalanne C."/>
            <person name="Gautier V."/>
            <person name="Ament-Velasquez S.L."/>
            <person name="Kruys A."/>
            <person name="Hutchinson M.I."/>
            <person name="Powell A.J."/>
            <person name="Barry K."/>
            <person name="Miller A.N."/>
            <person name="Grigoriev I.V."/>
            <person name="Debuchy R."/>
            <person name="Gladieux P."/>
            <person name="Hiltunen Thoren M."/>
            <person name="Johannesson H."/>
        </authorList>
    </citation>
    <scope>NUCLEOTIDE SEQUENCE</scope>
    <source>
        <strain evidence="1">FGSC 1904</strain>
    </source>
</reference>